<evidence type="ECO:0000313" key="3">
    <source>
        <dbReference type="Proteomes" id="UP000828390"/>
    </source>
</evidence>
<reference evidence="2" key="2">
    <citation type="submission" date="2020-11" db="EMBL/GenBank/DDBJ databases">
        <authorList>
            <person name="McCartney M.A."/>
            <person name="Auch B."/>
            <person name="Kono T."/>
            <person name="Mallez S."/>
            <person name="Becker A."/>
            <person name="Gohl D.M."/>
            <person name="Silverstein K.A.T."/>
            <person name="Koren S."/>
            <person name="Bechman K.B."/>
            <person name="Herman A."/>
            <person name="Abrahante J.E."/>
            <person name="Garbe J."/>
        </authorList>
    </citation>
    <scope>NUCLEOTIDE SEQUENCE</scope>
    <source>
        <strain evidence="2">Duluth1</strain>
        <tissue evidence="2">Whole animal</tissue>
    </source>
</reference>
<feature type="region of interest" description="Disordered" evidence="1">
    <location>
        <begin position="1"/>
        <end position="51"/>
    </location>
</feature>
<feature type="compositionally biased region" description="Basic and acidic residues" evidence="1">
    <location>
        <begin position="1"/>
        <end position="12"/>
    </location>
</feature>
<feature type="compositionally biased region" description="Basic and acidic residues" evidence="1">
    <location>
        <begin position="34"/>
        <end position="51"/>
    </location>
</feature>
<name>A0A9D3Y2B6_DREPO</name>
<dbReference type="AlphaFoldDB" id="A0A9D3Y2B6"/>
<organism evidence="2 3">
    <name type="scientific">Dreissena polymorpha</name>
    <name type="common">Zebra mussel</name>
    <name type="synonym">Mytilus polymorpha</name>
    <dbReference type="NCBI Taxonomy" id="45954"/>
    <lineage>
        <taxon>Eukaryota</taxon>
        <taxon>Metazoa</taxon>
        <taxon>Spiralia</taxon>
        <taxon>Lophotrochozoa</taxon>
        <taxon>Mollusca</taxon>
        <taxon>Bivalvia</taxon>
        <taxon>Autobranchia</taxon>
        <taxon>Heteroconchia</taxon>
        <taxon>Euheterodonta</taxon>
        <taxon>Imparidentia</taxon>
        <taxon>Neoheterodontei</taxon>
        <taxon>Myida</taxon>
        <taxon>Dreissenoidea</taxon>
        <taxon>Dreissenidae</taxon>
        <taxon>Dreissena</taxon>
    </lineage>
</organism>
<evidence type="ECO:0000256" key="1">
    <source>
        <dbReference type="SAM" id="MobiDB-lite"/>
    </source>
</evidence>
<accession>A0A9D3Y2B6</accession>
<comment type="caution">
    <text evidence="2">The sequence shown here is derived from an EMBL/GenBank/DDBJ whole genome shotgun (WGS) entry which is preliminary data.</text>
</comment>
<reference evidence="2" key="1">
    <citation type="journal article" date="2019" name="bioRxiv">
        <title>The Genome of the Zebra Mussel, Dreissena polymorpha: A Resource for Invasive Species Research.</title>
        <authorList>
            <person name="McCartney M.A."/>
            <person name="Auch B."/>
            <person name="Kono T."/>
            <person name="Mallez S."/>
            <person name="Zhang Y."/>
            <person name="Obille A."/>
            <person name="Becker A."/>
            <person name="Abrahante J.E."/>
            <person name="Garbe J."/>
            <person name="Badalamenti J.P."/>
            <person name="Herman A."/>
            <person name="Mangelson H."/>
            <person name="Liachko I."/>
            <person name="Sullivan S."/>
            <person name="Sone E.D."/>
            <person name="Koren S."/>
            <person name="Silverstein K.A.T."/>
            <person name="Beckman K.B."/>
            <person name="Gohl D.M."/>
        </authorList>
    </citation>
    <scope>NUCLEOTIDE SEQUENCE</scope>
    <source>
        <strain evidence="2">Duluth1</strain>
        <tissue evidence="2">Whole animal</tissue>
    </source>
</reference>
<proteinExistence type="predicted"/>
<dbReference type="EMBL" id="JAIWYP010000046">
    <property type="protein sequence ID" value="KAH3691032.1"/>
    <property type="molecule type" value="Genomic_DNA"/>
</dbReference>
<keyword evidence="3" id="KW-1185">Reference proteome</keyword>
<gene>
    <name evidence="2" type="ORF">DPMN_193632</name>
</gene>
<dbReference type="Proteomes" id="UP000828390">
    <property type="component" value="Unassembled WGS sequence"/>
</dbReference>
<sequence>MEHQTYKNKFDQLTKMGLNPDENANHNHRQSSPPEKDEQRSESKQTNHGEQ</sequence>
<protein>
    <submittedName>
        <fullName evidence="2">Uncharacterized protein</fullName>
    </submittedName>
</protein>
<evidence type="ECO:0000313" key="2">
    <source>
        <dbReference type="EMBL" id="KAH3691032.1"/>
    </source>
</evidence>